<name>A0A7J7IW34_BUGNE</name>
<dbReference type="EMBL" id="VXIV02003345">
    <property type="protein sequence ID" value="KAF6018050.1"/>
    <property type="molecule type" value="Genomic_DNA"/>
</dbReference>
<comment type="caution">
    <text evidence="2">The sequence shown here is derived from an EMBL/GenBank/DDBJ whole genome shotgun (WGS) entry which is preliminary data.</text>
</comment>
<organism evidence="2 3">
    <name type="scientific">Bugula neritina</name>
    <name type="common">Brown bryozoan</name>
    <name type="synonym">Sertularia neritina</name>
    <dbReference type="NCBI Taxonomy" id="10212"/>
    <lineage>
        <taxon>Eukaryota</taxon>
        <taxon>Metazoa</taxon>
        <taxon>Spiralia</taxon>
        <taxon>Lophotrochozoa</taxon>
        <taxon>Bryozoa</taxon>
        <taxon>Gymnolaemata</taxon>
        <taxon>Cheilostomatida</taxon>
        <taxon>Flustrina</taxon>
        <taxon>Buguloidea</taxon>
        <taxon>Bugulidae</taxon>
        <taxon>Bugula</taxon>
    </lineage>
</organism>
<keyword evidence="3" id="KW-1185">Reference proteome</keyword>
<evidence type="ECO:0000313" key="2">
    <source>
        <dbReference type="EMBL" id="KAF6018050.1"/>
    </source>
</evidence>
<keyword evidence="1" id="KW-0812">Transmembrane</keyword>
<evidence type="ECO:0000256" key="1">
    <source>
        <dbReference type="SAM" id="Phobius"/>
    </source>
</evidence>
<keyword evidence="1" id="KW-1133">Transmembrane helix</keyword>
<gene>
    <name evidence="2" type="ORF">EB796_023663</name>
</gene>
<dbReference type="AlphaFoldDB" id="A0A7J7IW34"/>
<dbReference type="Proteomes" id="UP000593567">
    <property type="component" value="Unassembled WGS sequence"/>
</dbReference>
<accession>A0A7J7IW34</accession>
<feature type="transmembrane region" description="Helical" evidence="1">
    <location>
        <begin position="24"/>
        <end position="52"/>
    </location>
</feature>
<keyword evidence="1" id="KW-0472">Membrane</keyword>
<reference evidence="2" key="1">
    <citation type="submission" date="2020-06" db="EMBL/GenBank/DDBJ databases">
        <title>Draft genome of Bugula neritina, a colonial animal packing powerful symbionts and potential medicines.</title>
        <authorList>
            <person name="Rayko M."/>
        </authorList>
    </citation>
    <scope>NUCLEOTIDE SEQUENCE [LARGE SCALE GENOMIC DNA]</scope>
    <source>
        <strain evidence="2">Kwan_BN1</strain>
    </source>
</reference>
<protein>
    <submittedName>
        <fullName evidence="2">Uncharacterized protein</fullName>
    </submittedName>
</protein>
<evidence type="ECO:0000313" key="3">
    <source>
        <dbReference type="Proteomes" id="UP000593567"/>
    </source>
</evidence>
<proteinExistence type="predicted"/>
<sequence length="67" mass="8254">MIQWIRCSVSIWLLVFEVQQSEDFLYIIYIICCDFFFVIVFQRMLVFISIVLHYHPCEKYRITLINI</sequence>